<comment type="caution">
    <text evidence="1">The sequence shown here is derived from an EMBL/GenBank/DDBJ whole genome shotgun (WGS) entry which is preliminary data.</text>
</comment>
<proteinExistence type="predicted"/>
<evidence type="ECO:0000313" key="1">
    <source>
        <dbReference type="EMBL" id="RMI29499.1"/>
    </source>
</evidence>
<organism evidence="1 2">
    <name type="scientific">Nocardia stercoris</name>
    <dbReference type="NCBI Taxonomy" id="2483361"/>
    <lineage>
        <taxon>Bacteria</taxon>
        <taxon>Bacillati</taxon>
        <taxon>Actinomycetota</taxon>
        <taxon>Actinomycetes</taxon>
        <taxon>Mycobacteriales</taxon>
        <taxon>Nocardiaceae</taxon>
        <taxon>Nocardia</taxon>
    </lineage>
</organism>
<dbReference type="SUPFAM" id="SSF53474">
    <property type="entry name" value="alpha/beta-Hydrolases"/>
    <property type="match status" value="1"/>
</dbReference>
<sequence>MRSPDSVTARPGEFPRICAARKHCELGCVGVGFGPSRDVSAGVAGRVSFEASGPGKSGERDAGFPVGLPTGRVTCRPGASVVGVQSRLGSKLVLNHRVRTAAVATAAALCAALPVTTAQADPADPVISAHRLAADPVAADGSRITDVTYDSDRHLTMKVYSAAMDKDVTVLVQRPADTSVPRPVLYLLNGNGGGVDLVSWETNTDVLQFLNDKNVNVVTAIGGASSYYTDWQKPDPVLGVNKWKTFFTEELPPLIDAALATDGTNAIAAISMTETSILQLAEAKPGLYRALGAYSGCAGTSDHYGRDFVKTVVEFYGGGDVRNMWGEDDDPMWQANDPLLHAEGLRGMKLYFSTGTGMPGVHDNIQDDHIAGPVGHDPVMLADQIVIGGLIEAGVNWCTHNLQTTLGQLNIPATFDFQPNGTHSWGYWEDEFKKSWPVLADGLGI</sequence>
<dbReference type="EMBL" id="RFFH01000014">
    <property type="protein sequence ID" value="RMI29499.1"/>
    <property type="molecule type" value="Genomic_DNA"/>
</dbReference>
<gene>
    <name evidence="1" type="ORF">EBN03_25830</name>
</gene>
<dbReference type="OrthoDB" id="4510758at2"/>
<dbReference type="InterPro" id="IPR029058">
    <property type="entry name" value="AB_hydrolase_fold"/>
</dbReference>
<dbReference type="InterPro" id="IPR000801">
    <property type="entry name" value="Esterase-like"/>
</dbReference>
<reference evidence="1 2" key="1">
    <citation type="submission" date="2018-10" db="EMBL/GenBank/DDBJ databases">
        <title>Isolation from cow dung.</title>
        <authorList>
            <person name="Ling L."/>
        </authorList>
    </citation>
    <scope>NUCLEOTIDE SEQUENCE [LARGE SCALE GENOMIC DNA]</scope>
    <source>
        <strain evidence="1 2">NEAU-LL90</strain>
    </source>
</reference>
<evidence type="ECO:0000313" key="2">
    <source>
        <dbReference type="Proteomes" id="UP000279275"/>
    </source>
</evidence>
<dbReference type="Gene3D" id="3.40.50.1820">
    <property type="entry name" value="alpha/beta hydrolase"/>
    <property type="match status" value="1"/>
</dbReference>
<name>A0A3M2KVK5_9NOCA</name>
<dbReference type="Pfam" id="PF00756">
    <property type="entry name" value="Esterase"/>
    <property type="match status" value="1"/>
</dbReference>
<dbReference type="AlphaFoldDB" id="A0A3M2KVK5"/>
<protein>
    <submittedName>
        <fullName evidence="1">Esterase family protein</fullName>
    </submittedName>
</protein>
<accession>A0A3M2KVK5</accession>
<keyword evidence="2" id="KW-1185">Reference proteome</keyword>
<dbReference type="Proteomes" id="UP000279275">
    <property type="component" value="Unassembled WGS sequence"/>
</dbReference>